<proteinExistence type="inferred from homology"/>
<dbReference type="AlphaFoldDB" id="A0A381X307"/>
<dbReference type="SMART" id="SM00822">
    <property type="entry name" value="PKS_KR"/>
    <property type="match status" value="1"/>
</dbReference>
<dbReference type="Gene3D" id="3.40.50.720">
    <property type="entry name" value="NAD(P)-binding Rossmann-like Domain"/>
    <property type="match status" value="1"/>
</dbReference>
<dbReference type="PROSITE" id="PS00061">
    <property type="entry name" value="ADH_SHORT"/>
    <property type="match status" value="1"/>
</dbReference>
<dbReference type="FunFam" id="3.40.50.720:FF:000084">
    <property type="entry name" value="Short-chain dehydrogenase reductase"/>
    <property type="match status" value="1"/>
</dbReference>
<feature type="domain" description="Ketoreductase" evidence="4">
    <location>
        <begin position="8"/>
        <end position="220"/>
    </location>
</feature>
<dbReference type="PANTHER" id="PTHR45024:SF2">
    <property type="entry name" value="SCP2 DOMAIN-CONTAINING PROTEIN"/>
    <property type="match status" value="1"/>
</dbReference>
<organism evidence="5">
    <name type="scientific">marine metagenome</name>
    <dbReference type="NCBI Taxonomy" id="408172"/>
    <lineage>
        <taxon>unclassified sequences</taxon>
        <taxon>metagenomes</taxon>
        <taxon>ecological metagenomes</taxon>
    </lineage>
</organism>
<accession>A0A381X307</accession>
<name>A0A381X307_9ZZZZ</name>
<comment type="similarity">
    <text evidence="1">Belongs to the short-chain dehydrogenases/reductases (SDR) family.</text>
</comment>
<feature type="compositionally biased region" description="Polar residues" evidence="3">
    <location>
        <begin position="195"/>
        <end position="206"/>
    </location>
</feature>
<dbReference type="Pfam" id="PF13561">
    <property type="entry name" value="adh_short_C2"/>
    <property type="match status" value="1"/>
</dbReference>
<protein>
    <recommendedName>
        <fullName evidence="4">Ketoreductase domain-containing protein</fullName>
    </recommendedName>
</protein>
<dbReference type="SUPFAM" id="SSF51735">
    <property type="entry name" value="NAD(P)-binding Rossmann-fold domains"/>
    <property type="match status" value="1"/>
</dbReference>
<reference evidence="5" key="1">
    <citation type="submission" date="2018-05" db="EMBL/GenBank/DDBJ databases">
        <authorList>
            <person name="Lanie J.A."/>
            <person name="Ng W.-L."/>
            <person name="Kazmierczak K.M."/>
            <person name="Andrzejewski T.M."/>
            <person name="Davidsen T.M."/>
            <person name="Wayne K.J."/>
            <person name="Tettelin H."/>
            <person name="Glass J.I."/>
            <person name="Rusch D."/>
            <person name="Podicherti R."/>
            <person name="Tsui H.-C.T."/>
            <person name="Winkler M.E."/>
        </authorList>
    </citation>
    <scope>NUCLEOTIDE SEQUENCE</scope>
</reference>
<dbReference type="PRINTS" id="PR00081">
    <property type="entry name" value="GDHRDH"/>
</dbReference>
<dbReference type="PANTHER" id="PTHR45024">
    <property type="entry name" value="DEHYDROGENASES, SHORT CHAIN"/>
    <property type="match status" value="1"/>
</dbReference>
<keyword evidence="2" id="KW-0560">Oxidoreductase</keyword>
<dbReference type="EMBL" id="UINC01013693">
    <property type="protein sequence ID" value="SVA58982.1"/>
    <property type="molecule type" value="Genomic_DNA"/>
</dbReference>
<feature type="compositionally biased region" description="Basic and acidic residues" evidence="3">
    <location>
        <begin position="210"/>
        <end position="222"/>
    </location>
</feature>
<gene>
    <name evidence="5" type="ORF">METZ01_LOCUS111836</name>
</gene>
<dbReference type="InterPro" id="IPR057326">
    <property type="entry name" value="KR_dom"/>
</dbReference>
<dbReference type="InterPro" id="IPR051687">
    <property type="entry name" value="Peroxisomal_Beta-Oxidation"/>
</dbReference>
<dbReference type="InterPro" id="IPR020904">
    <property type="entry name" value="Sc_DH/Rdtase_CS"/>
</dbReference>
<evidence type="ECO:0000256" key="3">
    <source>
        <dbReference type="SAM" id="MobiDB-lite"/>
    </source>
</evidence>
<sequence length="306" mass="32671">MANYLDGKVAIVTGSGRGIGAGVAKQLASEGAKVIVNDIGAALDGEGSSNTPAEQVVEEIKAAGGEATPNYTDISTMEGGEAIVKSALDNYDRLDIVVTVAGILRDRMIFNMTEQEWDDVIRVHLKGTFTVCKYASILYRQQRSGRIITFASESGLIGNTGQGNYAAAKSGIAGFTKVAAKDLGRYGVTANSISPRANTRMTQSVPDSARQLRADRPDDREAPPPTTQMEAEDVAPFVAYLASDQAASINGQTFLVYGGAITKLSLPRRVRTIFKQGRWDVEELRELAPQHLTQGLVNPSPPQAPK</sequence>
<evidence type="ECO:0000313" key="5">
    <source>
        <dbReference type="EMBL" id="SVA58982.1"/>
    </source>
</evidence>
<feature type="region of interest" description="Disordered" evidence="3">
    <location>
        <begin position="195"/>
        <end position="229"/>
    </location>
</feature>
<dbReference type="InterPro" id="IPR036291">
    <property type="entry name" value="NAD(P)-bd_dom_sf"/>
</dbReference>
<dbReference type="GO" id="GO:0016491">
    <property type="term" value="F:oxidoreductase activity"/>
    <property type="evidence" value="ECO:0007669"/>
    <property type="project" value="UniProtKB-KW"/>
</dbReference>
<evidence type="ECO:0000259" key="4">
    <source>
        <dbReference type="SMART" id="SM00822"/>
    </source>
</evidence>
<dbReference type="PRINTS" id="PR00080">
    <property type="entry name" value="SDRFAMILY"/>
</dbReference>
<dbReference type="InterPro" id="IPR002347">
    <property type="entry name" value="SDR_fam"/>
</dbReference>
<evidence type="ECO:0000256" key="1">
    <source>
        <dbReference type="ARBA" id="ARBA00006484"/>
    </source>
</evidence>
<evidence type="ECO:0000256" key="2">
    <source>
        <dbReference type="ARBA" id="ARBA00023002"/>
    </source>
</evidence>